<keyword evidence="1" id="KW-0812">Transmembrane</keyword>
<evidence type="ECO:0000256" key="1">
    <source>
        <dbReference type="SAM" id="Phobius"/>
    </source>
</evidence>
<dbReference type="OrthoDB" id="9901136at2"/>
<dbReference type="RefSeq" id="WP_040039024.1">
    <property type="nucleotide sequence ID" value="NZ_JWJG01000028.1"/>
</dbReference>
<keyword evidence="1" id="KW-1133">Transmembrane helix</keyword>
<protein>
    <recommendedName>
        <fullName evidence="4">Transmembrane protein</fullName>
    </recommendedName>
</protein>
<sequence>MGYGFPALLAYAFAASFVLGLLKTSRWKAVLIAVLAVWGVRLGQTEVDLLATGTPQAYAWFAFLAAGVWFPTFVVAMVSCDLGGRLHRALFAKDTPDEPAVQAPAAPDEEAAEQ</sequence>
<organism evidence="2 3">
    <name type="scientific">Noviherbaspirillum autotrophicum</name>
    <dbReference type="NCBI Taxonomy" id="709839"/>
    <lineage>
        <taxon>Bacteria</taxon>
        <taxon>Pseudomonadati</taxon>
        <taxon>Pseudomonadota</taxon>
        <taxon>Betaproteobacteria</taxon>
        <taxon>Burkholderiales</taxon>
        <taxon>Oxalobacteraceae</taxon>
        <taxon>Noviherbaspirillum</taxon>
    </lineage>
</organism>
<name>A0A0C2BPX4_9BURK</name>
<gene>
    <name evidence="2" type="ORF">TSA66_03695</name>
</gene>
<feature type="transmembrane region" description="Helical" evidence="1">
    <location>
        <begin position="57"/>
        <end position="78"/>
    </location>
</feature>
<accession>A0A0C2BPX4</accession>
<feature type="transmembrane region" description="Helical" evidence="1">
    <location>
        <begin position="6"/>
        <end position="22"/>
    </location>
</feature>
<feature type="transmembrane region" description="Helical" evidence="1">
    <location>
        <begin position="29"/>
        <end position="45"/>
    </location>
</feature>
<evidence type="ECO:0000313" key="3">
    <source>
        <dbReference type="Proteomes" id="UP000031572"/>
    </source>
</evidence>
<reference evidence="2 3" key="1">
    <citation type="submission" date="2014-12" db="EMBL/GenBank/DDBJ databases">
        <title>Denitrispirillum autotrophicum gen. nov., sp. nov., Denitrifying, Facultatively Autotrophic Bacteria Isolated from Rice Paddy Soil.</title>
        <authorList>
            <person name="Ishii S."/>
            <person name="Ashida N."/>
            <person name="Ohno H."/>
            <person name="Otsuka S."/>
            <person name="Yokota A."/>
            <person name="Senoo K."/>
        </authorList>
    </citation>
    <scope>NUCLEOTIDE SEQUENCE [LARGE SCALE GENOMIC DNA]</scope>
    <source>
        <strain evidence="2 3">TSA66</strain>
    </source>
</reference>
<comment type="caution">
    <text evidence="2">The sequence shown here is derived from an EMBL/GenBank/DDBJ whole genome shotgun (WGS) entry which is preliminary data.</text>
</comment>
<keyword evidence="3" id="KW-1185">Reference proteome</keyword>
<evidence type="ECO:0008006" key="4">
    <source>
        <dbReference type="Google" id="ProtNLM"/>
    </source>
</evidence>
<keyword evidence="1" id="KW-0472">Membrane</keyword>
<dbReference type="Proteomes" id="UP000031572">
    <property type="component" value="Unassembled WGS sequence"/>
</dbReference>
<dbReference type="EMBL" id="JWJG01000028">
    <property type="protein sequence ID" value="KIF80111.1"/>
    <property type="molecule type" value="Genomic_DNA"/>
</dbReference>
<proteinExistence type="predicted"/>
<dbReference type="AlphaFoldDB" id="A0A0C2BPX4"/>
<evidence type="ECO:0000313" key="2">
    <source>
        <dbReference type="EMBL" id="KIF80111.1"/>
    </source>
</evidence>